<dbReference type="PANTHER" id="PTHR33191:SF9">
    <property type="entry name" value="RIPENING-RELATED PROTEIN 2-RELATED"/>
    <property type="match status" value="1"/>
</dbReference>
<dbReference type="Pfam" id="PF24300">
    <property type="entry name" value="KWL1"/>
    <property type="match status" value="1"/>
</dbReference>
<organism evidence="5 6">
    <name type="scientific">Rosa chinensis</name>
    <name type="common">China rose</name>
    <dbReference type="NCBI Taxonomy" id="74649"/>
    <lineage>
        <taxon>Eukaryota</taxon>
        <taxon>Viridiplantae</taxon>
        <taxon>Streptophyta</taxon>
        <taxon>Embryophyta</taxon>
        <taxon>Tracheophyta</taxon>
        <taxon>Spermatophyta</taxon>
        <taxon>Magnoliopsida</taxon>
        <taxon>eudicotyledons</taxon>
        <taxon>Gunneridae</taxon>
        <taxon>Pentapetalae</taxon>
        <taxon>rosids</taxon>
        <taxon>fabids</taxon>
        <taxon>Rosales</taxon>
        <taxon>Rosaceae</taxon>
        <taxon>Rosoideae</taxon>
        <taxon>Rosoideae incertae sedis</taxon>
        <taxon>Rosa</taxon>
    </lineage>
</organism>
<keyword evidence="3" id="KW-0732">Signal</keyword>
<accession>A0A2P6QH58</accession>
<comment type="caution">
    <text evidence="5">The sequence shown here is derived from an EMBL/GenBank/DDBJ whole genome shotgun (WGS) entry which is preliminary data.</text>
</comment>
<dbReference type="EMBL" id="PDCK01000043">
    <property type="protein sequence ID" value="PRQ33500.1"/>
    <property type="molecule type" value="Genomic_DNA"/>
</dbReference>
<dbReference type="GO" id="GO:0005576">
    <property type="term" value="C:extracellular region"/>
    <property type="evidence" value="ECO:0007669"/>
    <property type="project" value="UniProtKB-SubCell"/>
</dbReference>
<keyword evidence="6" id="KW-1185">Reference proteome</keyword>
<proteinExistence type="predicted"/>
<evidence type="ECO:0000256" key="1">
    <source>
        <dbReference type="ARBA" id="ARBA00004613"/>
    </source>
</evidence>
<sequence length="104" mass="11185">MAKNSLHSNSRSPPITSSTTAILTLNNFSQGGDPTEDDEKFHKNSELVAASITRITASDGRSVEAKIADECDSLHCCDREHAGQPPCGSKYWRRVCGCVGLFGT</sequence>
<dbReference type="Proteomes" id="UP000238479">
    <property type="component" value="Chromosome 5"/>
</dbReference>
<evidence type="ECO:0000256" key="2">
    <source>
        <dbReference type="ARBA" id="ARBA00022525"/>
    </source>
</evidence>
<evidence type="ECO:0000313" key="5">
    <source>
        <dbReference type="EMBL" id="PRQ33500.1"/>
    </source>
</evidence>
<name>A0A2P6QH58_ROSCH</name>
<comment type="subcellular location">
    <subcellularLocation>
        <location evidence="1">Secreted</location>
    </subcellularLocation>
</comment>
<dbReference type="InterPro" id="IPR039271">
    <property type="entry name" value="Kiwellin-like"/>
</dbReference>
<gene>
    <name evidence="5" type="ORF">RchiOBHm_Chr5g0058321</name>
</gene>
<protein>
    <submittedName>
        <fullName evidence="5">Uncharacterized protein</fullName>
    </submittedName>
</protein>
<keyword evidence="2" id="KW-0964">Secreted</keyword>
<dbReference type="STRING" id="74649.A0A2P6QH58"/>
<evidence type="ECO:0000313" key="6">
    <source>
        <dbReference type="Proteomes" id="UP000238479"/>
    </source>
</evidence>
<dbReference type="PANTHER" id="PTHR33191">
    <property type="entry name" value="RIPENING-RELATED PROTEIN 2-RELATED"/>
    <property type="match status" value="1"/>
</dbReference>
<reference evidence="5 6" key="1">
    <citation type="journal article" date="2018" name="Nat. Genet.">
        <title>The Rosa genome provides new insights in the design of modern roses.</title>
        <authorList>
            <person name="Bendahmane M."/>
        </authorList>
    </citation>
    <scope>NUCLEOTIDE SEQUENCE [LARGE SCALE GENOMIC DNA]</scope>
    <source>
        <strain evidence="6">cv. Old Blush</strain>
    </source>
</reference>
<feature type="compositionally biased region" description="Polar residues" evidence="4">
    <location>
        <begin position="1"/>
        <end position="32"/>
    </location>
</feature>
<feature type="region of interest" description="Disordered" evidence="4">
    <location>
        <begin position="1"/>
        <end position="40"/>
    </location>
</feature>
<dbReference type="Gramene" id="PRQ33500">
    <property type="protein sequence ID" value="PRQ33500"/>
    <property type="gene ID" value="RchiOBHm_Chr5g0058321"/>
</dbReference>
<evidence type="ECO:0000256" key="3">
    <source>
        <dbReference type="ARBA" id="ARBA00022729"/>
    </source>
</evidence>
<evidence type="ECO:0000256" key="4">
    <source>
        <dbReference type="SAM" id="MobiDB-lite"/>
    </source>
</evidence>
<dbReference type="AlphaFoldDB" id="A0A2P6QH58"/>